<gene>
    <name evidence="1" type="ordered locus">HBHAL_1430</name>
</gene>
<organism evidence="1 2">
    <name type="scientific">Halobacillus halophilus (strain ATCC 35676 / DSM 2266 / JCM 20832 / KCTC 3685 / LMG 17431 / NBRC 102448 / NCIMB 2269)</name>
    <name type="common">Sporosarcina halophila</name>
    <dbReference type="NCBI Taxonomy" id="866895"/>
    <lineage>
        <taxon>Bacteria</taxon>
        <taxon>Bacillati</taxon>
        <taxon>Bacillota</taxon>
        <taxon>Bacilli</taxon>
        <taxon>Bacillales</taxon>
        <taxon>Bacillaceae</taxon>
        <taxon>Halobacillus</taxon>
    </lineage>
</organism>
<proteinExistence type="predicted"/>
<name>I0JI33_HALH3</name>
<evidence type="ECO:0000313" key="2">
    <source>
        <dbReference type="Proteomes" id="UP000007397"/>
    </source>
</evidence>
<dbReference type="PATRIC" id="fig|866895.3.peg.432"/>
<evidence type="ECO:0000313" key="1">
    <source>
        <dbReference type="EMBL" id="CCG43801.1"/>
    </source>
</evidence>
<dbReference type="HOGENOM" id="CLU_399963_0_0_9"/>
<dbReference type="Proteomes" id="UP000007397">
    <property type="component" value="Chromosome"/>
</dbReference>
<dbReference type="EMBL" id="HE717023">
    <property type="protein sequence ID" value="CCG43801.1"/>
    <property type="molecule type" value="Genomic_DNA"/>
</dbReference>
<dbReference type="eggNOG" id="ENOG502ZBVA">
    <property type="taxonomic scope" value="Bacteria"/>
</dbReference>
<protein>
    <submittedName>
        <fullName evidence="1">Uncharacterized protein</fullName>
    </submittedName>
</protein>
<dbReference type="STRING" id="866895.HBHAL_1430"/>
<sequence length="688" mass="75022">MEWIRLNPDICSLFSNDSVLVCYLTDELGETVESITCRESGSREDVTVTLSGESVVLQRVSLINQGFVVVEISDDETTCITDPIPFCFVETLLLCAPDGTDIECKVTEFDCQACVNCQNGEFLSLDIFFDVCLSVQTVVDTVFELPISFCVPRKEIEQPPCTFKIPNQCPTTFSEDSTERKQVQPEVNEILNLPAPQPTPSQQQEVACVSATKVYDWVVSQNSFRITRNQADITFQCFPCEVDLFVPADIFCTNVISGRVVCATIPIEGAEVTLSGSPDLVLYDMNPVTTDENGYFDVNVEIPEDTEATNVTIMAEAIVRSVVASASTETVVECPEDPCGIDLFAPATITCDDFMDGRVRCNGRLIEGALVTFDSNAPGIVTFEPPQIETDSLGDYFTGVRITNGTAPQTVTLIASTTVEGQMVSDSVDVTVNCPFDACILTINVPQLIDCMAVITGNISCNGMGIEGAEIFFSDFPEDVVTYEPNPAISDINGDFTTTIMVPEGTSLTDIDVEATTTVQGQMVEANFGTQIICLPEECPCKFRIRPRGSRTRATVELTQNGMVTFLDGIINLSAIQCFRIVPGCNPDVDDFSVVFRTDQEVIRFVQGRRLDIECESNTFARVHGTATAEGNVLNGLFDVTIELSITAPDIGVWTVSATDNMGNTFFTSFVQRVSRSTFIGDCDDAPN</sequence>
<dbReference type="KEGG" id="hhd:HBHAL_1430"/>
<accession>I0JI33</accession>
<reference evidence="1 2" key="1">
    <citation type="journal article" date="2013" name="Environ. Microbiol.">
        <title>Chloride and organic osmolytes: a hybrid strategy to cope with elevated salinities by the moderately halophilic, chloride-dependent bacterium Halobacillus halophilus.</title>
        <authorList>
            <person name="Saum S.H."/>
            <person name="Pfeiffer F."/>
            <person name="Palm P."/>
            <person name="Rampp M."/>
            <person name="Schuster S.C."/>
            <person name="Muller V."/>
            <person name="Oesterhelt D."/>
        </authorList>
    </citation>
    <scope>NUCLEOTIDE SEQUENCE [LARGE SCALE GENOMIC DNA]</scope>
    <source>
        <strain evidence="2">ATCC 35676 / DSM 2266 / JCM 20832 / KCTC 3685 / LMG 17431 / NBRC 102448 / NCIMB 2269</strain>
    </source>
</reference>
<keyword evidence="2" id="KW-1185">Reference proteome</keyword>
<dbReference type="AlphaFoldDB" id="I0JI33"/>